<evidence type="ECO:0000313" key="3">
    <source>
        <dbReference type="Proteomes" id="UP000207598"/>
    </source>
</evidence>
<organism evidence="2 3">
    <name type="scientific">Maliponia aquimaris</name>
    <dbReference type="NCBI Taxonomy" id="1673631"/>
    <lineage>
        <taxon>Bacteria</taxon>
        <taxon>Pseudomonadati</taxon>
        <taxon>Pseudomonadota</taxon>
        <taxon>Alphaproteobacteria</taxon>
        <taxon>Rhodobacterales</taxon>
        <taxon>Paracoccaceae</taxon>
        <taxon>Maliponia</taxon>
    </lineage>
</organism>
<gene>
    <name evidence="2" type="ORF">MAA8898_04692</name>
</gene>
<evidence type="ECO:0000313" key="2">
    <source>
        <dbReference type="EMBL" id="SMX50282.1"/>
    </source>
</evidence>
<dbReference type="AlphaFoldDB" id="A0A238L7D8"/>
<keyword evidence="3" id="KW-1185">Reference proteome</keyword>
<feature type="signal peptide" evidence="1">
    <location>
        <begin position="1"/>
        <end position="21"/>
    </location>
</feature>
<evidence type="ECO:0000256" key="1">
    <source>
        <dbReference type="SAM" id="SignalP"/>
    </source>
</evidence>
<keyword evidence="1" id="KW-0732">Signal</keyword>
<accession>A0A238L7D8</accession>
<reference evidence="2 3" key="1">
    <citation type="submission" date="2017-05" db="EMBL/GenBank/DDBJ databases">
        <authorList>
            <person name="Song R."/>
            <person name="Chenine A.L."/>
            <person name="Ruprecht R.M."/>
        </authorList>
    </citation>
    <scope>NUCLEOTIDE SEQUENCE [LARGE SCALE GENOMIC DNA]</scope>
    <source>
        <strain evidence="2 3">CECT 8898</strain>
    </source>
</reference>
<proteinExistence type="predicted"/>
<dbReference type="Proteomes" id="UP000207598">
    <property type="component" value="Unassembled WGS sequence"/>
</dbReference>
<dbReference type="EMBL" id="FXYF01000021">
    <property type="protein sequence ID" value="SMX50282.1"/>
    <property type="molecule type" value="Genomic_DNA"/>
</dbReference>
<protein>
    <submittedName>
        <fullName evidence="2">Uncharacterized protein</fullName>
    </submittedName>
</protein>
<sequence>MFSRLAAPALAILTLAAPVRSAPVAPICSCTIDPPVTLGVAPPDEGPASCLLVSDPEGAGCRLLEDSPIGSDTYRALFLALYPRVGEAIARGGGRDSANASYFIDRLSPSASDPDAADRHRRRQEGIAQAVATRVGALLGENSLPVADAFRAALLRNAERVDICRSASFFGRFPAGDGPLSLDLPPYRMEMAEGFGCYSAMFGGSLTLAVLHEGQLYRYVVTIRWPDGD</sequence>
<feature type="chain" id="PRO_5012489345" evidence="1">
    <location>
        <begin position="22"/>
        <end position="229"/>
    </location>
</feature>
<name>A0A238L7D8_9RHOB</name>